<reference evidence="1 2" key="2">
    <citation type="journal article" date="2010" name="Nucleic Acids Res.">
        <title>BeetleBase in 2010: revisions to provide comprehensive genomic information for Tribolium castaneum.</title>
        <authorList>
            <person name="Kim H.S."/>
            <person name="Murphy T."/>
            <person name="Xia J."/>
            <person name="Caragea D."/>
            <person name="Park Y."/>
            <person name="Beeman R.W."/>
            <person name="Lorenzen M.D."/>
            <person name="Butcher S."/>
            <person name="Manak J.R."/>
            <person name="Brown S.J."/>
        </authorList>
    </citation>
    <scope>NUCLEOTIDE SEQUENCE [LARGE SCALE GENOMIC DNA]</scope>
    <source>
        <strain evidence="1 2">Georgia GA2</strain>
    </source>
</reference>
<evidence type="ECO:0000313" key="2">
    <source>
        <dbReference type="Proteomes" id="UP000007266"/>
    </source>
</evidence>
<sequence length="79" mass="8904">MLQGPTIADILQQLPLDESSQENPGESIITDLIMLLSRNLTIVDMITLNTGNFEPLNRVTNEIQQFFTTRVLDAVFQNL</sequence>
<proteinExistence type="predicted"/>
<dbReference type="Proteomes" id="UP000007266">
    <property type="component" value="Unassembled WGS sequence"/>
</dbReference>
<keyword evidence="2" id="KW-1185">Reference proteome</keyword>
<organism evidence="1 2">
    <name type="scientific">Tribolium castaneum</name>
    <name type="common">Red flour beetle</name>
    <dbReference type="NCBI Taxonomy" id="7070"/>
    <lineage>
        <taxon>Eukaryota</taxon>
        <taxon>Metazoa</taxon>
        <taxon>Ecdysozoa</taxon>
        <taxon>Arthropoda</taxon>
        <taxon>Hexapoda</taxon>
        <taxon>Insecta</taxon>
        <taxon>Pterygota</taxon>
        <taxon>Neoptera</taxon>
        <taxon>Endopterygota</taxon>
        <taxon>Coleoptera</taxon>
        <taxon>Polyphaga</taxon>
        <taxon>Cucujiformia</taxon>
        <taxon>Tenebrionidae</taxon>
        <taxon>Tenebrionidae incertae sedis</taxon>
        <taxon>Tribolium</taxon>
    </lineage>
</organism>
<accession>A0A139W9D5</accession>
<gene>
    <name evidence="1" type="primary">AUGUSTUS-3.0.2_31123</name>
    <name evidence="1" type="ORF">TcasGA2_TC031123</name>
</gene>
<name>A0A139W9D5_TRICA</name>
<dbReference type="AlphaFoldDB" id="A0A139W9D5"/>
<dbReference type="InParanoid" id="A0A139W9D5"/>
<reference evidence="1 2" key="1">
    <citation type="journal article" date="2008" name="Nature">
        <title>The genome of the model beetle and pest Tribolium castaneum.</title>
        <authorList>
            <consortium name="Tribolium Genome Sequencing Consortium"/>
            <person name="Richards S."/>
            <person name="Gibbs R.A."/>
            <person name="Weinstock G.M."/>
            <person name="Brown S.J."/>
            <person name="Denell R."/>
            <person name="Beeman R.W."/>
            <person name="Gibbs R."/>
            <person name="Beeman R.W."/>
            <person name="Brown S.J."/>
            <person name="Bucher G."/>
            <person name="Friedrich M."/>
            <person name="Grimmelikhuijzen C.J."/>
            <person name="Klingler M."/>
            <person name="Lorenzen M."/>
            <person name="Richards S."/>
            <person name="Roth S."/>
            <person name="Schroder R."/>
            <person name="Tautz D."/>
            <person name="Zdobnov E.M."/>
            <person name="Muzny D."/>
            <person name="Gibbs R.A."/>
            <person name="Weinstock G.M."/>
            <person name="Attaway T."/>
            <person name="Bell S."/>
            <person name="Buhay C.J."/>
            <person name="Chandrabose M.N."/>
            <person name="Chavez D."/>
            <person name="Clerk-Blankenburg K.P."/>
            <person name="Cree A."/>
            <person name="Dao M."/>
            <person name="Davis C."/>
            <person name="Chacko J."/>
            <person name="Dinh H."/>
            <person name="Dugan-Rocha S."/>
            <person name="Fowler G."/>
            <person name="Garner T.T."/>
            <person name="Garnes J."/>
            <person name="Gnirke A."/>
            <person name="Hawes A."/>
            <person name="Hernandez J."/>
            <person name="Hines S."/>
            <person name="Holder M."/>
            <person name="Hume J."/>
            <person name="Jhangiani S.N."/>
            <person name="Joshi V."/>
            <person name="Khan Z.M."/>
            <person name="Jackson L."/>
            <person name="Kovar C."/>
            <person name="Kowis A."/>
            <person name="Lee S."/>
            <person name="Lewis L.R."/>
            <person name="Margolis J."/>
            <person name="Morgan M."/>
            <person name="Nazareth L.V."/>
            <person name="Nguyen N."/>
            <person name="Okwuonu G."/>
            <person name="Parker D."/>
            <person name="Richards S."/>
            <person name="Ruiz S.J."/>
            <person name="Santibanez J."/>
            <person name="Savard J."/>
            <person name="Scherer S.E."/>
            <person name="Schneider B."/>
            <person name="Sodergren E."/>
            <person name="Tautz D."/>
            <person name="Vattahil S."/>
            <person name="Villasana D."/>
            <person name="White C.S."/>
            <person name="Wright R."/>
            <person name="Park Y."/>
            <person name="Beeman R.W."/>
            <person name="Lord J."/>
            <person name="Oppert B."/>
            <person name="Lorenzen M."/>
            <person name="Brown S."/>
            <person name="Wang L."/>
            <person name="Savard J."/>
            <person name="Tautz D."/>
            <person name="Richards S."/>
            <person name="Weinstock G."/>
            <person name="Gibbs R.A."/>
            <person name="Liu Y."/>
            <person name="Worley K."/>
            <person name="Weinstock G."/>
            <person name="Elsik C.G."/>
            <person name="Reese J.T."/>
            <person name="Elhaik E."/>
            <person name="Landan G."/>
            <person name="Graur D."/>
            <person name="Arensburger P."/>
            <person name="Atkinson P."/>
            <person name="Beeman R.W."/>
            <person name="Beidler J."/>
            <person name="Brown S.J."/>
            <person name="Demuth J.P."/>
            <person name="Drury D.W."/>
            <person name="Du Y.Z."/>
            <person name="Fujiwara H."/>
            <person name="Lorenzen M."/>
            <person name="Maselli V."/>
            <person name="Osanai M."/>
            <person name="Park Y."/>
            <person name="Robertson H.M."/>
            <person name="Tu Z."/>
            <person name="Wang J.J."/>
            <person name="Wang S."/>
            <person name="Richards S."/>
            <person name="Song H."/>
            <person name="Zhang L."/>
            <person name="Sodergren E."/>
            <person name="Werner D."/>
            <person name="Stanke M."/>
            <person name="Morgenstern B."/>
            <person name="Solovyev V."/>
            <person name="Kosarev P."/>
            <person name="Brown G."/>
            <person name="Chen H.C."/>
            <person name="Ermolaeva O."/>
            <person name="Hlavina W."/>
            <person name="Kapustin Y."/>
            <person name="Kiryutin B."/>
            <person name="Kitts P."/>
            <person name="Maglott D."/>
            <person name="Pruitt K."/>
            <person name="Sapojnikov V."/>
            <person name="Souvorov A."/>
            <person name="Mackey A.J."/>
            <person name="Waterhouse R.M."/>
            <person name="Wyder S."/>
            <person name="Zdobnov E.M."/>
            <person name="Zdobnov E.M."/>
            <person name="Wyder S."/>
            <person name="Kriventseva E.V."/>
            <person name="Kadowaki T."/>
            <person name="Bork P."/>
            <person name="Aranda M."/>
            <person name="Bao R."/>
            <person name="Beermann A."/>
            <person name="Berns N."/>
            <person name="Bolognesi R."/>
            <person name="Bonneton F."/>
            <person name="Bopp D."/>
            <person name="Brown S.J."/>
            <person name="Bucher G."/>
            <person name="Butts T."/>
            <person name="Chaumot A."/>
            <person name="Denell R.E."/>
            <person name="Ferrier D.E."/>
            <person name="Friedrich M."/>
            <person name="Gordon C.M."/>
            <person name="Jindra M."/>
            <person name="Klingler M."/>
            <person name="Lan Q."/>
            <person name="Lattorff H.M."/>
            <person name="Laudet V."/>
            <person name="von Levetsow C."/>
            <person name="Liu Z."/>
            <person name="Lutz R."/>
            <person name="Lynch J.A."/>
            <person name="da Fonseca R.N."/>
            <person name="Posnien N."/>
            <person name="Reuter R."/>
            <person name="Roth S."/>
            <person name="Savard J."/>
            <person name="Schinko J.B."/>
            <person name="Schmitt C."/>
            <person name="Schoppmeier M."/>
            <person name="Schroder R."/>
            <person name="Shippy T.D."/>
            <person name="Simonnet F."/>
            <person name="Marques-Souza H."/>
            <person name="Tautz D."/>
            <person name="Tomoyasu Y."/>
            <person name="Trauner J."/>
            <person name="Van der Zee M."/>
            <person name="Vervoort M."/>
            <person name="Wittkopp N."/>
            <person name="Wimmer E.A."/>
            <person name="Yang X."/>
            <person name="Jones A.K."/>
            <person name="Sattelle D.B."/>
            <person name="Ebert P.R."/>
            <person name="Nelson D."/>
            <person name="Scott J.G."/>
            <person name="Beeman R.W."/>
            <person name="Muthukrishnan S."/>
            <person name="Kramer K.J."/>
            <person name="Arakane Y."/>
            <person name="Beeman R.W."/>
            <person name="Zhu Q."/>
            <person name="Hogenkamp D."/>
            <person name="Dixit R."/>
            <person name="Oppert B."/>
            <person name="Jiang H."/>
            <person name="Zou Z."/>
            <person name="Marshall J."/>
            <person name="Elpidina E."/>
            <person name="Vinokurov K."/>
            <person name="Oppert C."/>
            <person name="Zou Z."/>
            <person name="Evans J."/>
            <person name="Lu Z."/>
            <person name="Zhao P."/>
            <person name="Sumathipala N."/>
            <person name="Altincicek B."/>
            <person name="Vilcinskas A."/>
            <person name="Williams M."/>
            <person name="Hultmark D."/>
            <person name="Hetru C."/>
            <person name="Jiang H."/>
            <person name="Grimmelikhuijzen C.J."/>
            <person name="Hauser F."/>
            <person name="Cazzamali G."/>
            <person name="Williamson M."/>
            <person name="Park Y."/>
            <person name="Li B."/>
            <person name="Tanaka Y."/>
            <person name="Predel R."/>
            <person name="Neupert S."/>
            <person name="Schachtner J."/>
            <person name="Verleyen P."/>
            <person name="Raible F."/>
            <person name="Bork P."/>
            <person name="Friedrich M."/>
            <person name="Walden K.K."/>
            <person name="Robertson H.M."/>
            <person name="Angeli S."/>
            <person name="Foret S."/>
            <person name="Bucher G."/>
            <person name="Schuetz S."/>
            <person name="Maleszka R."/>
            <person name="Wimmer E.A."/>
            <person name="Beeman R.W."/>
            <person name="Lorenzen M."/>
            <person name="Tomoyasu Y."/>
            <person name="Miller S.C."/>
            <person name="Grossmann D."/>
            <person name="Bucher G."/>
        </authorList>
    </citation>
    <scope>NUCLEOTIDE SEQUENCE [LARGE SCALE GENOMIC DNA]</scope>
    <source>
        <strain evidence="1 2">Georgia GA2</strain>
    </source>
</reference>
<evidence type="ECO:0000313" key="1">
    <source>
        <dbReference type="EMBL" id="KXZ75904.1"/>
    </source>
</evidence>
<protein>
    <submittedName>
        <fullName evidence="1">Uncharacterized protein</fullName>
    </submittedName>
</protein>
<dbReference type="EMBL" id="KQ972433">
    <property type="protein sequence ID" value="KXZ75904.1"/>
    <property type="molecule type" value="Genomic_DNA"/>
</dbReference>